<feature type="compositionally biased region" description="Low complexity" evidence="4">
    <location>
        <begin position="692"/>
        <end position="702"/>
    </location>
</feature>
<proteinExistence type="predicted"/>
<dbReference type="FunFam" id="1.10.8.270:FF:000001">
    <property type="entry name" value="TBC1 domain family member 1"/>
    <property type="match status" value="1"/>
</dbReference>
<dbReference type="InterPro" id="IPR035969">
    <property type="entry name" value="Rab-GAP_TBC_sf"/>
</dbReference>
<feature type="region of interest" description="Disordered" evidence="4">
    <location>
        <begin position="921"/>
        <end position="941"/>
    </location>
</feature>
<feature type="compositionally biased region" description="Polar residues" evidence="4">
    <location>
        <begin position="659"/>
        <end position="691"/>
    </location>
</feature>
<keyword evidence="6" id="KW-1185">Reference proteome</keyword>
<name>A0A914DCN1_9BILA</name>
<feature type="compositionally biased region" description="Polar residues" evidence="4">
    <location>
        <begin position="154"/>
        <end position="163"/>
    </location>
</feature>
<dbReference type="WBParaSite" id="ACRNAN_scaffold2197.g30381.t1">
    <property type="protein sequence ID" value="ACRNAN_scaffold2197.g30381.t1"/>
    <property type="gene ID" value="ACRNAN_scaffold2197.g30381"/>
</dbReference>
<protein>
    <submittedName>
        <fullName evidence="7">Rab-GAP TBC domain-containing protein</fullName>
    </submittedName>
</protein>
<evidence type="ECO:0000259" key="5">
    <source>
        <dbReference type="PROSITE" id="PS50086"/>
    </source>
</evidence>
<dbReference type="PANTHER" id="PTHR47219">
    <property type="entry name" value="RAB GTPASE-ACTIVATING PROTEIN 1-LIKE"/>
    <property type="match status" value="1"/>
</dbReference>
<evidence type="ECO:0000313" key="7">
    <source>
        <dbReference type="WBParaSite" id="ACRNAN_scaffold2197.g30381.t1"/>
    </source>
</evidence>
<sequence length="955" mass="108156">MEKLTTEWHPDCKNIKENLYLDFVSSLARPRAESQDQMDTAISPRMPITDINSPTSPTINGHKKLNGHCRKSSNNSHMTDKGYGGGDTDCETYPPSDTEDRDVDLDSAPDELQTILVKMEELNKLNESDSRSVISYKSSSSGSNLEGSPIRSVASGSRHNSCQPDDDENIDLWTIWGNLVKSWEIEMKKRPHCVKEFVRRGIPQHFRTITWQLICGASALSIHDQYTEYLRQCSPYEKVILRDIPRTYPELEFFKDGGRGQQMLFNIIKAYSIHDREVGYCQGSAFIAGQLLLQMPEEEAFAVFVKLMEVYRLRELYKPTMTELGLCMFQLECIVQEQMPDLHMHFNNMGLDTSMYASSWFLTLFTTTLPLDLTNRIMDIFLVDGMDAIFRVAIAIIQQARIELLRLDMEGMIKYFQRDIRERYENDHELLFTVASQISLNAKKMKKLEKDYLAKRTKEQEEAIELRRLRTENRLLRQRIDYLEHESSALADKLIRGQVDLAQQADNHLNIMHELNLLRDINSDAHRKLEGAYETIRELSSKRNEDLSLIETGTQVDDTTMIEHIHSLQQDMIEAHTKKADLENTVRELKLRIQDLESANKRLKESPPDGGIASIQEELIRVKMREAEASLSLKEMRQRLAELEQHWAKYVASRALNGAQSPLPQSQSMTSVDTAGVSNDSRAESPQHSPNSSTASATQAATPNGTSSAPQTARARLSKLTAFIGAAAGAVGASTSSDASEQGHGSITIKDLEDQLMGLRIREADAIAELKEMRQKVMELETQNHVCTNQLKRQDDEMKRIKEEKEVLSQSEKEAVNHLKEEQRKLLEVQTDLKEKNVMQRLKYTEAIQNIADLKQYIAQLESKSAEKLAHAQVRGSSIVDLDDESITSRRSVGSYGDANSIASEEMSAFIADVTTKIPSDLASSDSDDGNKSDVETETEQVGERKTIVIYFNGI</sequence>
<feature type="region of interest" description="Disordered" evidence="4">
    <location>
        <begin position="45"/>
        <end position="105"/>
    </location>
</feature>
<accession>A0A914DCN1</accession>
<feature type="coiled-coil region" evidence="3">
    <location>
        <begin position="749"/>
        <end position="864"/>
    </location>
</feature>
<keyword evidence="2 3" id="KW-0175">Coiled coil</keyword>
<dbReference type="InterPro" id="IPR050302">
    <property type="entry name" value="Rab_GAP_TBC_domain"/>
</dbReference>
<feature type="coiled-coil region" evidence="3">
    <location>
        <begin position="565"/>
        <end position="646"/>
    </location>
</feature>
<dbReference type="SUPFAM" id="SSF47923">
    <property type="entry name" value="Ypt/Rab-GAP domain of gyp1p"/>
    <property type="match status" value="2"/>
</dbReference>
<dbReference type="Gene3D" id="1.10.472.80">
    <property type="entry name" value="Ypt/Rab-GAP domain of gyp1p, domain 3"/>
    <property type="match status" value="1"/>
</dbReference>
<feature type="region of interest" description="Disordered" evidence="4">
    <location>
        <begin position="659"/>
        <end position="714"/>
    </location>
</feature>
<reference evidence="7" key="1">
    <citation type="submission" date="2022-11" db="UniProtKB">
        <authorList>
            <consortium name="WormBaseParasite"/>
        </authorList>
    </citation>
    <scope>IDENTIFICATION</scope>
</reference>
<feature type="compositionally biased region" description="Low complexity" evidence="4">
    <location>
        <begin position="131"/>
        <end position="149"/>
    </location>
</feature>
<organism evidence="6 7">
    <name type="scientific">Acrobeloides nanus</name>
    <dbReference type="NCBI Taxonomy" id="290746"/>
    <lineage>
        <taxon>Eukaryota</taxon>
        <taxon>Metazoa</taxon>
        <taxon>Ecdysozoa</taxon>
        <taxon>Nematoda</taxon>
        <taxon>Chromadorea</taxon>
        <taxon>Rhabditida</taxon>
        <taxon>Tylenchina</taxon>
        <taxon>Cephalobomorpha</taxon>
        <taxon>Cephaloboidea</taxon>
        <taxon>Cephalobidae</taxon>
        <taxon>Acrobeloides</taxon>
    </lineage>
</organism>
<dbReference type="Proteomes" id="UP000887540">
    <property type="component" value="Unplaced"/>
</dbReference>
<evidence type="ECO:0000256" key="1">
    <source>
        <dbReference type="ARBA" id="ARBA00022468"/>
    </source>
</evidence>
<dbReference type="AlphaFoldDB" id="A0A914DCN1"/>
<feature type="region of interest" description="Disordered" evidence="4">
    <location>
        <begin position="128"/>
        <end position="164"/>
    </location>
</feature>
<evidence type="ECO:0000256" key="4">
    <source>
        <dbReference type="SAM" id="MobiDB-lite"/>
    </source>
</evidence>
<feature type="domain" description="Rab-GAP TBC" evidence="5">
    <location>
        <begin position="201"/>
        <end position="385"/>
    </location>
</feature>
<evidence type="ECO:0000256" key="3">
    <source>
        <dbReference type="SAM" id="Coils"/>
    </source>
</evidence>
<dbReference type="Pfam" id="PF00566">
    <property type="entry name" value="RabGAP-TBC"/>
    <property type="match status" value="1"/>
</dbReference>
<dbReference type="FunFam" id="1.10.10.750:FF:000003">
    <property type="entry name" value="GTPase activating protein (Evi5)"/>
    <property type="match status" value="1"/>
</dbReference>
<dbReference type="Gene3D" id="1.10.10.750">
    <property type="entry name" value="Ypt/Rab-GAP domain of gyp1p, domain 1"/>
    <property type="match status" value="1"/>
</dbReference>
<keyword evidence="1" id="KW-0343">GTPase activation</keyword>
<evidence type="ECO:0000313" key="6">
    <source>
        <dbReference type="Proteomes" id="UP000887540"/>
    </source>
</evidence>
<dbReference type="GO" id="GO:0031267">
    <property type="term" value="F:small GTPase binding"/>
    <property type="evidence" value="ECO:0007669"/>
    <property type="project" value="TreeGrafter"/>
</dbReference>
<dbReference type="InterPro" id="IPR000195">
    <property type="entry name" value="Rab-GAP-TBC_dom"/>
</dbReference>
<dbReference type="Gene3D" id="1.10.8.270">
    <property type="entry name" value="putative rabgap domain of human tbc1 domain family member 14 like domains"/>
    <property type="match status" value="1"/>
</dbReference>
<dbReference type="GO" id="GO:0005096">
    <property type="term" value="F:GTPase activator activity"/>
    <property type="evidence" value="ECO:0007669"/>
    <property type="project" value="UniProtKB-KW"/>
</dbReference>
<dbReference type="FunFam" id="1.10.472.80:FF:000002">
    <property type="entry name" value="Ecotropic viral integration site 5"/>
    <property type="match status" value="1"/>
</dbReference>
<evidence type="ECO:0000256" key="2">
    <source>
        <dbReference type="ARBA" id="ARBA00023054"/>
    </source>
</evidence>
<dbReference type="PROSITE" id="PS50086">
    <property type="entry name" value="TBC_RABGAP"/>
    <property type="match status" value="1"/>
</dbReference>
<dbReference type="SMART" id="SM00164">
    <property type="entry name" value="TBC"/>
    <property type="match status" value="1"/>
</dbReference>
<feature type="compositionally biased region" description="Basic residues" evidence="4">
    <location>
        <begin position="61"/>
        <end position="71"/>
    </location>
</feature>
<feature type="compositionally biased region" description="Polar residues" evidence="4">
    <location>
        <begin position="50"/>
        <end position="59"/>
    </location>
</feature>
<dbReference type="PANTHER" id="PTHR47219:SF22">
    <property type="entry name" value="RAB-GAP TBC DOMAIN-CONTAINING PROTEIN"/>
    <property type="match status" value="1"/>
</dbReference>